<dbReference type="Pfam" id="PF00072">
    <property type="entry name" value="Response_reg"/>
    <property type="match status" value="1"/>
</dbReference>
<feature type="modified residue" description="4-aspartylphosphate" evidence="6">
    <location>
        <position position="65"/>
    </location>
</feature>
<keyword evidence="5" id="KW-0804">Transcription</keyword>
<protein>
    <submittedName>
        <fullName evidence="10">DNA-binding response OmpR family regulator</fullName>
    </submittedName>
</protein>
<dbReference type="GO" id="GO:0006355">
    <property type="term" value="P:regulation of DNA-templated transcription"/>
    <property type="evidence" value="ECO:0007669"/>
    <property type="project" value="InterPro"/>
</dbReference>
<comment type="caution">
    <text evidence="10">The sequence shown here is derived from an EMBL/GenBank/DDBJ whole genome shotgun (WGS) entry which is preliminary data.</text>
</comment>
<dbReference type="InterPro" id="IPR001789">
    <property type="entry name" value="Sig_transdc_resp-reg_receiver"/>
</dbReference>
<dbReference type="GO" id="GO:0000976">
    <property type="term" value="F:transcription cis-regulatory region binding"/>
    <property type="evidence" value="ECO:0007669"/>
    <property type="project" value="TreeGrafter"/>
</dbReference>
<feature type="domain" description="OmpR/PhoB-type" evidence="9">
    <location>
        <begin position="145"/>
        <end position="222"/>
    </location>
</feature>
<dbReference type="Gene3D" id="3.40.50.2300">
    <property type="match status" value="1"/>
</dbReference>
<dbReference type="Proteomes" id="UP001229486">
    <property type="component" value="Unassembled WGS sequence"/>
</dbReference>
<evidence type="ECO:0000313" key="11">
    <source>
        <dbReference type="Proteomes" id="UP001229486"/>
    </source>
</evidence>
<evidence type="ECO:0000256" key="3">
    <source>
        <dbReference type="ARBA" id="ARBA00023015"/>
    </source>
</evidence>
<feature type="domain" description="Response regulatory" evidence="8">
    <location>
        <begin position="16"/>
        <end position="130"/>
    </location>
</feature>
<dbReference type="PROSITE" id="PS50110">
    <property type="entry name" value="RESPONSE_REGULATORY"/>
    <property type="match status" value="1"/>
</dbReference>
<dbReference type="InterPro" id="IPR039420">
    <property type="entry name" value="WalR-like"/>
</dbReference>
<dbReference type="SUPFAM" id="SSF46894">
    <property type="entry name" value="C-terminal effector domain of the bipartite response regulators"/>
    <property type="match status" value="1"/>
</dbReference>
<dbReference type="GO" id="GO:0000156">
    <property type="term" value="F:phosphorelay response regulator activity"/>
    <property type="evidence" value="ECO:0007669"/>
    <property type="project" value="TreeGrafter"/>
</dbReference>
<dbReference type="InterPro" id="IPR011006">
    <property type="entry name" value="CheY-like_superfamily"/>
</dbReference>
<dbReference type="InterPro" id="IPR036388">
    <property type="entry name" value="WH-like_DNA-bd_sf"/>
</dbReference>
<dbReference type="PANTHER" id="PTHR48111:SF4">
    <property type="entry name" value="DNA-BINDING DUAL TRANSCRIPTIONAL REGULATOR OMPR"/>
    <property type="match status" value="1"/>
</dbReference>
<dbReference type="SUPFAM" id="SSF52172">
    <property type="entry name" value="CheY-like"/>
    <property type="match status" value="1"/>
</dbReference>
<gene>
    <name evidence="10" type="ORF">J2793_006463</name>
</gene>
<evidence type="ECO:0000256" key="4">
    <source>
        <dbReference type="ARBA" id="ARBA00023125"/>
    </source>
</evidence>
<evidence type="ECO:0000259" key="8">
    <source>
        <dbReference type="PROSITE" id="PS50110"/>
    </source>
</evidence>
<evidence type="ECO:0000256" key="2">
    <source>
        <dbReference type="ARBA" id="ARBA00023012"/>
    </source>
</evidence>
<keyword evidence="1 6" id="KW-0597">Phosphoprotein</keyword>
<dbReference type="RefSeq" id="WP_392395711.1">
    <property type="nucleotide sequence ID" value="NZ_JAURTK010000014.1"/>
</dbReference>
<evidence type="ECO:0000256" key="7">
    <source>
        <dbReference type="PROSITE-ProRule" id="PRU01091"/>
    </source>
</evidence>
<evidence type="ECO:0000259" key="9">
    <source>
        <dbReference type="PROSITE" id="PS51755"/>
    </source>
</evidence>
<evidence type="ECO:0000256" key="1">
    <source>
        <dbReference type="ARBA" id="ARBA00022553"/>
    </source>
</evidence>
<dbReference type="GO" id="GO:0005829">
    <property type="term" value="C:cytosol"/>
    <property type="evidence" value="ECO:0007669"/>
    <property type="project" value="TreeGrafter"/>
</dbReference>
<dbReference type="GO" id="GO:0032993">
    <property type="term" value="C:protein-DNA complex"/>
    <property type="evidence" value="ECO:0007669"/>
    <property type="project" value="TreeGrafter"/>
</dbReference>
<proteinExistence type="predicted"/>
<evidence type="ECO:0000313" key="10">
    <source>
        <dbReference type="EMBL" id="MDP9650988.1"/>
    </source>
</evidence>
<evidence type="ECO:0000256" key="6">
    <source>
        <dbReference type="PROSITE-ProRule" id="PRU00169"/>
    </source>
</evidence>
<organism evidence="10 11">
    <name type="scientific">Paraburkholderia caledonica</name>
    <dbReference type="NCBI Taxonomy" id="134536"/>
    <lineage>
        <taxon>Bacteria</taxon>
        <taxon>Pseudomonadati</taxon>
        <taxon>Pseudomonadota</taxon>
        <taxon>Betaproteobacteria</taxon>
        <taxon>Burkholderiales</taxon>
        <taxon>Burkholderiaceae</taxon>
        <taxon>Paraburkholderia</taxon>
    </lineage>
</organism>
<keyword evidence="3" id="KW-0805">Transcription regulation</keyword>
<dbReference type="AlphaFoldDB" id="A0AB73ILX5"/>
<dbReference type="Gene3D" id="1.10.10.10">
    <property type="entry name" value="Winged helix-like DNA-binding domain superfamily/Winged helix DNA-binding domain"/>
    <property type="match status" value="1"/>
</dbReference>
<dbReference type="SMART" id="SM00448">
    <property type="entry name" value="REC"/>
    <property type="match status" value="1"/>
</dbReference>
<name>A0AB73ILX5_9BURK</name>
<dbReference type="EMBL" id="JAURTK010000014">
    <property type="protein sequence ID" value="MDP9650988.1"/>
    <property type="molecule type" value="Genomic_DNA"/>
</dbReference>
<sequence length="222" mass="24951">MRRNHPTSAMLDASIRILLIDDDADTCKLLQTFLATRGIACSHFMKRLSFGRTLRGERPSIIVLDVMMPRVDGWAVLMNLCARGDTSPVIMLSAHGVDLDRVIGLQLGADEYMSKPCSPDELLARLHAVRRRRSPDPCLIIDADGELARFGRFRVDFITRTLFRDGELLRLANGKCAFLQVFVQHPMETLSRSTLVNLLHGSNGVATERGIDLAVWRLRRIL</sequence>
<dbReference type="InterPro" id="IPR016032">
    <property type="entry name" value="Sig_transdc_resp-reg_C-effctor"/>
</dbReference>
<reference evidence="10" key="1">
    <citation type="submission" date="2023-07" db="EMBL/GenBank/DDBJ databases">
        <title>Sorghum-associated microbial communities from plants grown in Nebraska, USA.</title>
        <authorList>
            <person name="Schachtman D."/>
        </authorList>
    </citation>
    <scope>NUCLEOTIDE SEQUENCE</scope>
    <source>
        <strain evidence="10">DS1061</strain>
    </source>
</reference>
<evidence type="ECO:0000256" key="5">
    <source>
        <dbReference type="ARBA" id="ARBA00023163"/>
    </source>
</evidence>
<keyword evidence="4 7" id="KW-0238">DNA-binding</keyword>
<dbReference type="PANTHER" id="PTHR48111">
    <property type="entry name" value="REGULATOR OF RPOS"/>
    <property type="match status" value="1"/>
</dbReference>
<accession>A0AB73ILX5</accession>
<keyword evidence="2" id="KW-0902">Two-component regulatory system</keyword>
<feature type="DNA-binding region" description="OmpR/PhoB-type" evidence="7">
    <location>
        <begin position="145"/>
        <end position="222"/>
    </location>
</feature>
<dbReference type="PROSITE" id="PS51755">
    <property type="entry name" value="OMPR_PHOB"/>
    <property type="match status" value="1"/>
</dbReference>
<dbReference type="InterPro" id="IPR001867">
    <property type="entry name" value="OmpR/PhoB-type_DNA-bd"/>
</dbReference>
<dbReference type="Gene3D" id="6.10.250.690">
    <property type="match status" value="1"/>
</dbReference>